<protein>
    <submittedName>
        <fullName evidence="2">Uncharacterized protein</fullName>
    </submittedName>
</protein>
<accession>A0ABQ4CGH4</accession>
<keyword evidence="1" id="KW-0472">Membrane</keyword>
<name>A0ABQ4CGH4_9ACTN</name>
<reference evidence="2 3" key="1">
    <citation type="submission" date="2021-01" db="EMBL/GenBank/DDBJ databases">
        <title>Whole genome shotgun sequence of Asanoa iriomotensis NBRC 100142.</title>
        <authorList>
            <person name="Komaki H."/>
            <person name="Tamura T."/>
        </authorList>
    </citation>
    <scope>NUCLEOTIDE SEQUENCE [LARGE SCALE GENOMIC DNA]</scope>
    <source>
        <strain evidence="2 3">NBRC 100142</strain>
    </source>
</reference>
<evidence type="ECO:0000313" key="2">
    <source>
        <dbReference type="EMBL" id="GIF61571.1"/>
    </source>
</evidence>
<proteinExistence type="predicted"/>
<feature type="transmembrane region" description="Helical" evidence="1">
    <location>
        <begin position="45"/>
        <end position="69"/>
    </location>
</feature>
<evidence type="ECO:0000256" key="1">
    <source>
        <dbReference type="SAM" id="Phobius"/>
    </source>
</evidence>
<sequence>MFMGIDERERVVTPVSRLTVASYALLLVLLFAWFLYGWLVQQQGLVASIGEAAGSGFAILVIVSIVGSIRRARG</sequence>
<dbReference type="EMBL" id="BONC01000113">
    <property type="protein sequence ID" value="GIF61571.1"/>
    <property type="molecule type" value="Genomic_DNA"/>
</dbReference>
<feature type="transmembrane region" description="Helical" evidence="1">
    <location>
        <begin position="20"/>
        <end position="39"/>
    </location>
</feature>
<organism evidence="2 3">
    <name type="scientific">Asanoa iriomotensis</name>
    <dbReference type="NCBI Taxonomy" id="234613"/>
    <lineage>
        <taxon>Bacteria</taxon>
        <taxon>Bacillati</taxon>
        <taxon>Actinomycetota</taxon>
        <taxon>Actinomycetes</taxon>
        <taxon>Micromonosporales</taxon>
        <taxon>Micromonosporaceae</taxon>
        <taxon>Asanoa</taxon>
    </lineage>
</organism>
<keyword evidence="3" id="KW-1185">Reference proteome</keyword>
<keyword evidence="1" id="KW-1133">Transmembrane helix</keyword>
<comment type="caution">
    <text evidence="2">The sequence shown here is derived from an EMBL/GenBank/DDBJ whole genome shotgun (WGS) entry which is preliminary data.</text>
</comment>
<keyword evidence="1" id="KW-0812">Transmembrane</keyword>
<evidence type="ECO:0000313" key="3">
    <source>
        <dbReference type="Proteomes" id="UP000624325"/>
    </source>
</evidence>
<gene>
    <name evidence="2" type="ORF">Air01nite_76660</name>
</gene>
<dbReference type="Proteomes" id="UP000624325">
    <property type="component" value="Unassembled WGS sequence"/>
</dbReference>